<dbReference type="PANTHER" id="PTHR20883">
    <property type="entry name" value="PHYTANOYL-COA DIOXYGENASE DOMAIN CONTAINING 1"/>
    <property type="match status" value="1"/>
</dbReference>
<dbReference type="EMBL" id="CAEZYU010000080">
    <property type="protein sequence ID" value="CAB4750041.1"/>
    <property type="molecule type" value="Genomic_DNA"/>
</dbReference>
<dbReference type="Pfam" id="PF05721">
    <property type="entry name" value="PhyH"/>
    <property type="match status" value="1"/>
</dbReference>
<evidence type="ECO:0000313" key="2">
    <source>
        <dbReference type="EMBL" id="CAB4750041.1"/>
    </source>
</evidence>
<organism evidence="2">
    <name type="scientific">freshwater metagenome</name>
    <dbReference type="NCBI Taxonomy" id="449393"/>
    <lineage>
        <taxon>unclassified sequences</taxon>
        <taxon>metagenomes</taxon>
        <taxon>ecological metagenomes</taxon>
    </lineage>
</organism>
<reference evidence="2" key="1">
    <citation type="submission" date="2020-05" db="EMBL/GenBank/DDBJ databases">
        <authorList>
            <person name="Chiriac C."/>
            <person name="Salcher M."/>
            <person name="Ghai R."/>
            <person name="Kavagutti S V."/>
        </authorList>
    </citation>
    <scope>NUCLEOTIDE SEQUENCE</scope>
</reference>
<evidence type="ECO:0000256" key="1">
    <source>
        <dbReference type="SAM" id="MobiDB-lite"/>
    </source>
</evidence>
<feature type="region of interest" description="Disordered" evidence="1">
    <location>
        <begin position="1"/>
        <end position="31"/>
    </location>
</feature>
<dbReference type="Gene3D" id="2.60.120.620">
    <property type="entry name" value="q2cbj1_9rhob like domain"/>
    <property type="match status" value="1"/>
</dbReference>
<proteinExistence type="predicted"/>
<dbReference type="SUPFAM" id="SSF51197">
    <property type="entry name" value="Clavaminate synthase-like"/>
    <property type="match status" value="1"/>
</dbReference>
<dbReference type="GO" id="GO:0046872">
    <property type="term" value="F:metal ion binding"/>
    <property type="evidence" value="ECO:0007669"/>
    <property type="project" value="UniProtKB-ARBA"/>
</dbReference>
<dbReference type="GO" id="GO:0016491">
    <property type="term" value="F:oxidoreductase activity"/>
    <property type="evidence" value="ECO:0007669"/>
    <property type="project" value="UniProtKB-ARBA"/>
</dbReference>
<accession>A0A6J6TRA1</accession>
<dbReference type="PANTHER" id="PTHR20883:SF48">
    <property type="entry name" value="ECTOINE DIOXYGENASE"/>
    <property type="match status" value="1"/>
</dbReference>
<gene>
    <name evidence="2" type="ORF">UFOPK2766_01599</name>
</gene>
<dbReference type="AlphaFoldDB" id="A0A6J6TRA1"/>
<name>A0A6J6TRA1_9ZZZZ</name>
<sequence>MQGHCARPSISDVSQLSSDIQPEPSAATAVSPADLEHFHATGWLLTETLDAQGLEQLRSWMDEIAQWPAAGDGWMHHYELTDEGPKLCRSENLIPFHEGLRTLLTEGALTEVASALLGSPAALYKEKVNYKLSGGAGYSPHQDAPAYPFIDSHVSCMVAIDDSTAENGCLEVVSAHHQSILDTDDSGCITQEIVDSLQWDPVEVRAGQTLWFHSRTPHRSGPNNSETARRALYPTYNALSEGDLRDEYYEHKLAEFAAGEAAEGRVRVSLIGDFQGRSVV</sequence>
<protein>
    <submittedName>
        <fullName evidence="2">Unannotated protein</fullName>
    </submittedName>
</protein>
<dbReference type="InterPro" id="IPR008775">
    <property type="entry name" value="Phytyl_CoA_dOase-like"/>
</dbReference>
<feature type="compositionally biased region" description="Polar residues" evidence="1">
    <location>
        <begin position="11"/>
        <end position="20"/>
    </location>
</feature>